<reference evidence="1 2" key="1">
    <citation type="submission" date="2018-06" db="EMBL/GenBank/DDBJ databases">
        <authorList>
            <consortium name="Pathogen Informatics"/>
            <person name="Doyle S."/>
        </authorList>
    </citation>
    <scope>NUCLEOTIDE SEQUENCE [LARGE SCALE GENOMIC DNA]</scope>
    <source>
        <strain evidence="1 2">NCTC7911</strain>
    </source>
</reference>
<evidence type="ECO:0000313" key="2">
    <source>
        <dbReference type="Proteomes" id="UP000254107"/>
    </source>
</evidence>
<evidence type="ECO:0000313" key="1">
    <source>
        <dbReference type="EMBL" id="STY99074.1"/>
    </source>
</evidence>
<dbReference type="SUPFAM" id="SSF47413">
    <property type="entry name" value="lambda repressor-like DNA-binding domains"/>
    <property type="match status" value="1"/>
</dbReference>
<organism evidence="1 2">
    <name type="scientific">Moraxella lacunata</name>
    <dbReference type="NCBI Taxonomy" id="477"/>
    <lineage>
        <taxon>Bacteria</taxon>
        <taxon>Pseudomonadati</taxon>
        <taxon>Pseudomonadota</taxon>
        <taxon>Gammaproteobacteria</taxon>
        <taxon>Moraxellales</taxon>
        <taxon>Moraxellaceae</taxon>
        <taxon>Moraxella</taxon>
    </lineage>
</organism>
<dbReference type="Proteomes" id="UP000254107">
    <property type="component" value="Unassembled WGS sequence"/>
</dbReference>
<dbReference type="AlphaFoldDB" id="A0A378QFN1"/>
<accession>A0A378QFN1</accession>
<sequence length="74" mass="8250">MNDNPVLKAVTHFGGRTEVAKITGVSYMAVKKWERNGCFPRTEYTGETNYAEKLSQASEGVLLVNDLLSRTNNQ</sequence>
<dbReference type="GO" id="GO:0003677">
    <property type="term" value="F:DNA binding"/>
    <property type="evidence" value="ECO:0007669"/>
    <property type="project" value="InterPro"/>
</dbReference>
<dbReference type="Gene3D" id="1.10.260.40">
    <property type="entry name" value="lambda repressor-like DNA-binding domains"/>
    <property type="match status" value="1"/>
</dbReference>
<gene>
    <name evidence="1" type="ORF">NCTC7911_00442</name>
</gene>
<name>A0A378QFN1_MORLA</name>
<dbReference type="InterPro" id="IPR010982">
    <property type="entry name" value="Lambda_DNA-bd_dom_sf"/>
</dbReference>
<dbReference type="EMBL" id="UGQC01000001">
    <property type="protein sequence ID" value="STY99074.1"/>
    <property type="molecule type" value="Genomic_DNA"/>
</dbReference>
<dbReference type="GeneID" id="302269106"/>
<proteinExistence type="predicted"/>
<keyword evidence="2" id="KW-1185">Reference proteome</keyword>
<dbReference type="RefSeq" id="WP_115247175.1">
    <property type="nucleotide sequence ID" value="NZ_UGQC01000001.1"/>
</dbReference>
<protein>
    <submittedName>
        <fullName evidence="1">Uncharacterized protein</fullName>
    </submittedName>
</protein>